<proteinExistence type="predicted"/>
<comment type="caution">
    <text evidence="1">The sequence shown here is derived from an EMBL/GenBank/DDBJ whole genome shotgun (WGS) entry which is preliminary data.</text>
</comment>
<reference evidence="1 2" key="1">
    <citation type="submission" date="2024-09" db="EMBL/GenBank/DDBJ databases">
        <title>Rethinking Asexuality: The Enigmatic Case of Functional Sexual Genes in Lepraria (Stereocaulaceae).</title>
        <authorList>
            <person name="Doellman M."/>
            <person name="Sun Y."/>
            <person name="Barcenas-Pena A."/>
            <person name="Lumbsch H.T."/>
            <person name="Grewe F."/>
        </authorList>
    </citation>
    <scope>NUCLEOTIDE SEQUENCE [LARGE SCALE GENOMIC DNA]</scope>
    <source>
        <strain evidence="1 2">Mercado 3170</strain>
    </source>
</reference>
<evidence type="ECO:0000313" key="1">
    <source>
        <dbReference type="EMBL" id="KAL2038062.1"/>
    </source>
</evidence>
<accession>A0ABR3ZWQ6</accession>
<organism evidence="1 2">
    <name type="scientific">Stereocaulon virgatum</name>
    <dbReference type="NCBI Taxonomy" id="373712"/>
    <lineage>
        <taxon>Eukaryota</taxon>
        <taxon>Fungi</taxon>
        <taxon>Dikarya</taxon>
        <taxon>Ascomycota</taxon>
        <taxon>Pezizomycotina</taxon>
        <taxon>Lecanoromycetes</taxon>
        <taxon>OSLEUM clade</taxon>
        <taxon>Lecanoromycetidae</taxon>
        <taxon>Lecanorales</taxon>
        <taxon>Lecanorineae</taxon>
        <taxon>Stereocaulaceae</taxon>
        <taxon>Stereocaulon</taxon>
    </lineage>
</organism>
<gene>
    <name evidence="1" type="ORF">N7G274_009282</name>
</gene>
<sequence>MPQALSTECKDRIQQHLFNGLSPITIADIEGCTPKAVRKYKNLINTYGTNSPESHTKQGHPY</sequence>
<dbReference type="Proteomes" id="UP001590950">
    <property type="component" value="Unassembled WGS sequence"/>
</dbReference>
<name>A0ABR3ZWQ6_9LECA</name>
<protein>
    <submittedName>
        <fullName evidence="1">Uncharacterized protein</fullName>
    </submittedName>
</protein>
<evidence type="ECO:0000313" key="2">
    <source>
        <dbReference type="Proteomes" id="UP001590950"/>
    </source>
</evidence>
<dbReference type="EMBL" id="JBEFKJ010000035">
    <property type="protein sequence ID" value="KAL2038062.1"/>
    <property type="molecule type" value="Genomic_DNA"/>
</dbReference>
<keyword evidence="2" id="KW-1185">Reference proteome</keyword>